<feature type="domain" description="DUF1468" evidence="2">
    <location>
        <begin position="9"/>
        <end position="154"/>
    </location>
</feature>
<keyword evidence="1" id="KW-0472">Membrane</keyword>
<proteinExistence type="predicted"/>
<dbReference type="EMBL" id="LT669839">
    <property type="protein sequence ID" value="SHD75913.1"/>
    <property type="molecule type" value="Genomic_DNA"/>
</dbReference>
<evidence type="ECO:0000313" key="3">
    <source>
        <dbReference type="EMBL" id="SHD75913.1"/>
    </source>
</evidence>
<feature type="transmembrane region" description="Helical" evidence="1">
    <location>
        <begin position="88"/>
        <end position="110"/>
    </location>
</feature>
<protein>
    <recommendedName>
        <fullName evidence="2">DUF1468 domain-containing protein</fullName>
    </recommendedName>
</protein>
<reference evidence="3 4" key="1">
    <citation type="submission" date="2016-11" db="EMBL/GenBank/DDBJ databases">
        <authorList>
            <person name="Manzoor S."/>
        </authorList>
    </citation>
    <scope>NUCLEOTIDE SEQUENCE [LARGE SCALE GENOMIC DNA]</scope>
    <source>
        <strain evidence="3">Clostridium ultunense strain Esp</strain>
    </source>
</reference>
<evidence type="ECO:0000313" key="4">
    <source>
        <dbReference type="Proteomes" id="UP000245423"/>
    </source>
</evidence>
<keyword evidence="1" id="KW-1133">Transmembrane helix</keyword>
<organism evidence="3 4">
    <name type="scientific">[Clostridium] ultunense Esp</name>
    <dbReference type="NCBI Taxonomy" id="1288971"/>
    <lineage>
        <taxon>Bacteria</taxon>
        <taxon>Bacillati</taxon>
        <taxon>Bacillota</taxon>
        <taxon>Tissierellia</taxon>
        <taxon>Tissierellales</taxon>
        <taxon>Tepidimicrobiaceae</taxon>
        <taxon>Schnuerera</taxon>
    </lineage>
</organism>
<feature type="transmembrane region" description="Helical" evidence="1">
    <location>
        <begin position="38"/>
        <end position="56"/>
    </location>
</feature>
<dbReference type="AlphaFoldDB" id="M1Z3G2"/>
<accession>M1Z3G2</accession>
<dbReference type="InterPro" id="IPR009936">
    <property type="entry name" value="DUF1468"/>
</dbReference>
<evidence type="ECO:0000259" key="2">
    <source>
        <dbReference type="Pfam" id="PF07331"/>
    </source>
</evidence>
<keyword evidence="4" id="KW-1185">Reference proteome</keyword>
<dbReference type="HOGENOM" id="CLU_1666587_0_0_9"/>
<dbReference type="OrthoDB" id="3034626at2"/>
<gene>
    <name evidence="3" type="ORF">CUESP1_0527</name>
</gene>
<dbReference type="RefSeq" id="WP_005587715.1">
    <property type="nucleotide sequence ID" value="NZ_LT669839.1"/>
</dbReference>
<feature type="transmembrane region" description="Helical" evidence="1">
    <location>
        <begin position="7"/>
        <end position="26"/>
    </location>
</feature>
<keyword evidence="1" id="KW-0812">Transmembrane</keyword>
<dbReference type="Pfam" id="PF07331">
    <property type="entry name" value="TctB"/>
    <property type="match status" value="1"/>
</dbReference>
<name>M1Z3G2_9FIRM</name>
<evidence type="ECO:0000256" key="1">
    <source>
        <dbReference type="SAM" id="Phobius"/>
    </source>
</evidence>
<feature type="transmembrane region" description="Helical" evidence="1">
    <location>
        <begin position="130"/>
        <end position="149"/>
    </location>
</feature>
<sequence length="159" mass="18146">MRNHIKLFIAGILAIAFSLVFFFNSFQLPKEAVKLPRILVGLIILLSIGIMIEGYLRERIDTKTTKAADENNEEDEENKLGPINYKRAIIFTIMIAAYIFLLEPVGYFIVTPVYIISTYLFLKATKVKNMIIISVAFTAFVYFVFVVFLKLPIPMGILQ</sequence>
<dbReference type="Proteomes" id="UP000245423">
    <property type="component" value="Chromosome 1"/>
</dbReference>